<name>A0A9N9HV29_9GLOM</name>
<dbReference type="EMBL" id="CAJVPQ010008501">
    <property type="protein sequence ID" value="CAG8707478.1"/>
    <property type="molecule type" value="Genomic_DNA"/>
</dbReference>
<reference evidence="1" key="1">
    <citation type="submission" date="2021-06" db="EMBL/GenBank/DDBJ databases">
        <authorList>
            <person name="Kallberg Y."/>
            <person name="Tangrot J."/>
            <person name="Rosling A."/>
        </authorList>
    </citation>
    <scope>NUCLEOTIDE SEQUENCE</scope>
    <source>
        <strain evidence="1">UK204</strain>
    </source>
</reference>
<sequence length="41" mass="4397">SIARFFAENFGSNFGGNISIPLGESLINIDNSDTTDFLSSQ</sequence>
<accession>A0A9N9HV29</accession>
<evidence type="ECO:0000313" key="1">
    <source>
        <dbReference type="EMBL" id="CAG8707478.1"/>
    </source>
</evidence>
<keyword evidence="2" id="KW-1185">Reference proteome</keyword>
<feature type="non-terminal residue" evidence="1">
    <location>
        <position position="1"/>
    </location>
</feature>
<proteinExistence type="predicted"/>
<comment type="caution">
    <text evidence="1">The sequence shown here is derived from an EMBL/GenBank/DDBJ whole genome shotgun (WGS) entry which is preliminary data.</text>
</comment>
<evidence type="ECO:0000313" key="2">
    <source>
        <dbReference type="Proteomes" id="UP000789570"/>
    </source>
</evidence>
<protein>
    <submittedName>
        <fullName evidence="1">1239_t:CDS:1</fullName>
    </submittedName>
</protein>
<dbReference type="Proteomes" id="UP000789570">
    <property type="component" value="Unassembled WGS sequence"/>
</dbReference>
<gene>
    <name evidence="1" type="ORF">FCALED_LOCUS13769</name>
</gene>
<dbReference type="AlphaFoldDB" id="A0A9N9HV29"/>
<organism evidence="1 2">
    <name type="scientific">Funneliformis caledonium</name>
    <dbReference type="NCBI Taxonomy" id="1117310"/>
    <lineage>
        <taxon>Eukaryota</taxon>
        <taxon>Fungi</taxon>
        <taxon>Fungi incertae sedis</taxon>
        <taxon>Mucoromycota</taxon>
        <taxon>Glomeromycotina</taxon>
        <taxon>Glomeromycetes</taxon>
        <taxon>Glomerales</taxon>
        <taxon>Glomeraceae</taxon>
        <taxon>Funneliformis</taxon>
    </lineage>
</organism>